<dbReference type="PANTHER" id="PTHR44757:SF2">
    <property type="entry name" value="BIOFILM ARCHITECTURE MAINTENANCE PROTEIN MBAA"/>
    <property type="match status" value="1"/>
</dbReference>
<dbReference type="AlphaFoldDB" id="A0A1Q8Q3Z5"/>
<dbReference type="SMART" id="SM00052">
    <property type="entry name" value="EAL"/>
    <property type="match status" value="1"/>
</dbReference>
<dbReference type="Pfam" id="PF08448">
    <property type="entry name" value="PAS_4"/>
    <property type="match status" value="2"/>
</dbReference>
<dbReference type="PROSITE" id="PS50112">
    <property type="entry name" value="PAS"/>
    <property type="match status" value="1"/>
</dbReference>
<comment type="caution">
    <text evidence="4">The sequence shown here is derived from an EMBL/GenBank/DDBJ whole genome shotgun (WGS) entry which is preliminary data.</text>
</comment>
<dbReference type="NCBIfam" id="TIGR00229">
    <property type="entry name" value="sensory_box"/>
    <property type="match status" value="1"/>
</dbReference>
<dbReference type="InterPro" id="IPR043128">
    <property type="entry name" value="Rev_trsase/Diguanyl_cyclase"/>
</dbReference>
<dbReference type="SMART" id="SM00267">
    <property type="entry name" value="GGDEF"/>
    <property type="match status" value="1"/>
</dbReference>
<dbReference type="Proteomes" id="UP000185568">
    <property type="component" value="Unassembled WGS sequence"/>
</dbReference>
<dbReference type="Gene3D" id="3.30.70.270">
    <property type="match status" value="1"/>
</dbReference>
<dbReference type="InterPro" id="IPR035965">
    <property type="entry name" value="PAS-like_dom_sf"/>
</dbReference>
<dbReference type="SUPFAM" id="SSF55785">
    <property type="entry name" value="PYP-like sensor domain (PAS domain)"/>
    <property type="match status" value="1"/>
</dbReference>
<keyword evidence="5" id="KW-1185">Reference proteome</keyword>
<dbReference type="SMART" id="SM00091">
    <property type="entry name" value="PAS"/>
    <property type="match status" value="1"/>
</dbReference>
<gene>
    <name evidence="4" type="ORF">BTO30_11620</name>
</gene>
<feature type="domain" description="EAL" evidence="2">
    <location>
        <begin position="423"/>
        <end position="675"/>
    </location>
</feature>
<feature type="domain" description="GGDEF" evidence="3">
    <location>
        <begin position="280"/>
        <end position="415"/>
    </location>
</feature>
<dbReference type="Gene3D" id="3.20.20.450">
    <property type="entry name" value="EAL domain"/>
    <property type="match status" value="1"/>
</dbReference>
<dbReference type="RefSeq" id="WP_075398902.1">
    <property type="nucleotide sequence ID" value="NZ_MSDU01000025.1"/>
</dbReference>
<dbReference type="CDD" id="cd01949">
    <property type="entry name" value="GGDEF"/>
    <property type="match status" value="1"/>
</dbReference>
<dbReference type="InterPro" id="IPR001633">
    <property type="entry name" value="EAL_dom"/>
</dbReference>
<evidence type="ECO:0000313" key="4">
    <source>
        <dbReference type="EMBL" id="OLN22060.1"/>
    </source>
</evidence>
<dbReference type="Pfam" id="PF00563">
    <property type="entry name" value="EAL"/>
    <property type="match status" value="1"/>
</dbReference>
<evidence type="ECO:0000313" key="5">
    <source>
        <dbReference type="Proteomes" id="UP000185568"/>
    </source>
</evidence>
<dbReference type="CDD" id="cd01948">
    <property type="entry name" value="EAL"/>
    <property type="match status" value="1"/>
</dbReference>
<dbReference type="PROSITE" id="PS50887">
    <property type="entry name" value="GGDEF"/>
    <property type="match status" value="1"/>
</dbReference>
<name>A0A1Q8Q3Z5_9BACI</name>
<dbReference type="Gene3D" id="3.30.450.20">
    <property type="entry name" value="PAS domain"/>
    <property type="match status" value="2"/>
</dbReference>
<dbReference type="SUPFAM" id="SSF141868">
    <property type="entry name" value="EAL domain-like"/>
    <property type="match status" value="1"/>
</dbReference>
<dbReference type="PANTHER" id="PTHR44757">
    <property type="entry name" value="DIGUANYLATE CYCLASE DGCP"/>
    <property type="match status" value="1"/>
</dbReference>
<dbReference type="STRING" id="1714264.BTO30_11620"/>
<dbReference type="Pfam" id="PF00990">
    <property type="entry name" value="GGDEF"/>
    <property type="match status" value="1"/>
</dbReference>
<feature type="domain" description="PAS" evidence="1">
    <location>
        <begin position="131"/>
        <end position="201"/>
    </location>
</feature>
<evidence type="ECO:0000259" key="2">
    <source>
        <dbReference type="PROSITE" id="PS50883"/>
    </source>
</evidence>
<dbReference type="InterPro" id="IPR052155">
    <property type="entry name" value="Biofilm_reg_signaling"/>
</dbReference>
<dbReference type="InterPro" id="IPR000160">
    <property type="entry name" value="GGDEF_dom"/>
</dbReference>
<dbReference type="SUPFAM" id="SSF55073">
    <property type="entry name" value="Nucleotide cyclase"/>
    <property type="match status" value="1"/>
</dbReference>
<accession>A0A1Q8Q3Z5</accession>
<protein>
    <recommendedName>
        <fullName evidence="6">GGDEF domain-containing protein</fullName>
    </recommendedName>
</protein>
<dbReference type="NCBIfam" id="TIGR00254">
    <property type="entry name" value="GGDEF"/>
    <property type="match status" value="1"/>
</dbReference>
<dbReference type="OrthoDB" id="9759607at2"/>
<evidence type="ECO:0008006" key="6">
    <source>
        <dbReference type="Google" id="ProtNLM"/>
    </source>
</evidence>
<dbReference type="EMBL" id="MSDU01000025">
    <property type="protein sequence ID" value="OLN22060.1"/>
    <property type="molecule type" value="Genomic_DNA"/>
</dbReference>
<dbReference type="CDD" id="cd00130">
    <property type="entry name" value="PAS"/>
    <property type="match status" value="1"/>
</dbReference>
<sequence length="675" mass="77606">MSSLAAEWLSQLTLIDGMDFIENQLAILDRQGHIVTVNNAWKDFQWLNNTLPPAEQGTHYINFLEKSGKKDAGAKIKAVLEGRSVLEEHPYSCHSPKGNRWFVMKVMPVEQDGSVVGALVRHENVTEIELYKQETAVILESMTDAFYSVDDDWRFTYVNKGAASILGKSKEELIGKRLLEALPEAENTEIMTVYEKAMRTRENVHFESYYPPFATWFELYVYPRKKGGLSIYFKNIDERKKTEMQLRQAAYFDELTNLPNRRFFIENLQSSIQMKKKDEMGCAVLFMDLDGFKNINDTLGHDTGDILLKEVGTRLRNQAGADHFVGRLGGDEFLIIYRGETNDEDVLQFAEQLLNIVRVPVSIDQNTILNVTASIGASLYPVDGNGADELMRKADMAMYQAKKLKGNRAILFHDELHQHLERRLYIEEKLKKAADNEEIFFVYQPQVDGRTGDIIGFEVLSRWKSRRFGWISPVEFINIAEESGYIADLTKKMMKESFRFFRNIREKFGFEGFLAVNLSSKLLTDEAFITDFKRFFRETGLSKDSVEIEITESVPIFSSKAVSRNLQLLRQEGICVAIDDFGTGYSALSYLHDFPLDKIKVDKSFVDQIEKSSRGEALLKSILHLADNLNIKIMAEGVETGRQRDWLIANDCYRIQGYYYYRPLQMNEVENLFQS</sequence>
<evidence type="ECO:0000259" key="3">
    <source>
        <dbReference type="PROSITE" id="PS50887"/>
    </source>
</evidence>
<dbReference type="InterPro" id="IPR029787">
    <property type="entry name" value="Nucleotide_cyclase"/>
</dbReference>
<dbReference type="InterPro" id="IPR000014">
    <property type="entry name" value="PAS"/>
</dbReference>
<evidence type="ECO:0000259" key="1">
    <source>
        <dbReference type="PROSITE" id="PS50112"/>
    </source>
</evidence>
<proteinExistence type="predicted"/>
<organism evidence="4 5">
    <name type="scientific">Domibacillus antri</name>
    <dbReference type="NCBI Taxonomy" id="1714264"/>
    <lineage>
        <taxon>Bacteria</taxon>
        <taxon>Bacillati</taxon>
        <taxon>Bacillota</taxon>
        <taxon>Bacilli</taxon>
        <taxon>Bacillales</taxon>
        <taxon>Bacillaceae</taxon>
        <taxon>Domibacillus</taxon>
    </lineage>
</organism>
<dbReference type="PROSITE" id="PS50883">
    <property type="entry name" value="EAL"/>
    <property type="match status" value="1"/>
</dbReference>
<dbReference type="InterPro" id="IPR035919">
    <property type="entry name" value="EAL_sf"/>
</dbReference>
<reference evidence="4 5" key="1">
    <citation type="submission" date="2016-12" db="EMBL/GenBank/DDBJ databases">
        <title>Domibacillus antri genome sequencing.</title>
        <authorList>
            <person name="Verma A."/>
            <person name="Krishnamurthi S."/>
        </authorList>
    </citation>
    <scope>NUCLEOTIDE SEQUENCE [LARGE SCALE GENOMIC DNA]</scope>
    <source>
        <strain evidence="4 5">XD80</strain>
    </source>
</reference>
<dbReference type="InterPro" id="IPR013656">
    <property type="entry name" value="PAS_4"/>
</dbReference>